<gene>
    <name evidence="1" type="ORF">Sradi_7245700</name>
</gene>
<dbReference type="AlphaFoldDB" id="A0AAW2IME3"/>
<proteinExistence type="predicted"/>
<dbReference type="EMBL" id="JACGWJ010001346">
    <property type="protein sequence ID" value="KAL0282958.1"/>
    <property type="molecule type" value="Genomic_DNA"/>
</dbReference>
<reference evidence="1" key="1">
    <citation type="submission" date="2020-06" db="EMBL/GenBank/DDBJ databases">
        <authorList>
            <person name="Li T."/>
            <person name="Hu X."/>
            <person name="Zhang T."/>
            <person name="Song X."/>
            <person name="Zhang H."/>
            <person name="Dai N."/>
            <person name="Sheng W."/>
            <person name="Hou X."/>
            <person name="Wei L."/>
        </authorList>
    </citation>
    <scope>NUCLEOTIDE SEQUENCE</scope>
    <source>
        <strain evidence="1">G02</strain>
        <tissue evidence="1">Leaf</tissue>
    </source>
</reference>
<reference evidence="1" key="2">
    <citation type="journal article" date="2024" name="Plant">
        <title>Genomic evolution and insights into agronomic trait innovations of Sesamum species.</title>
        <authorList>
            <person name="Miao H."/>
            <person name="Wang L."/>
            <person name="Qu L."/>
            <person name="Liu H."/>
            <person name="Sun Y."/>
            <person name="Le M."/>
            <person name="Wang Q."/>
            <person name="Wei S."/>
            <person name="Zheng Y."/>
            <person name="Lin W."/>
            <person name="Duan Y."/>
            <person name="Cao H."/>
            <person name="Xiong S."/>
            <person name="Wang X."/>
            <person name="Wei L."/>
            <person name="Li C."/>
            <person name="Ma Q."/>
            <person name="Ju M."/>
            <person name="Zhao R."/>
            <person name="Li G."/>
            <person name="Mu C."/>
            <person name="Tian Q."/>
            <person name="Mei H."/>
            <person name="Zhang T."/>
            <person name="Gao T."/>
            <person name="Zhang H."/>
        </authorList>
    </citation>
    <scope>NUCLEOTIDE SEQUENCE</scope>
    <source>
        <strain evidence="1">G02</strain>
    </source>
</reference>
<protein>
    <submittedName>
        <fullName evidence="1">Uncharacterized protein</fullName>
    </submittedName>
</protein>
<name>A0AAW2IME3_SESRA</name>
<sequence>MRALIFYVLAGSDAGTSNLPGGVTLRTGGAAPRAAYARVALSELRDVDNRACPVVAYFWQNSAVSNVFRRIFDHSSRSMGPIPAAPVGVGHIRD</sequence>
<evidence type="ECO:0000313" key="1">
    <source>
        <dbReference type="EMBL" id="KAL0282958.1"/>
    </source>
</evidence>
<accession>A0AAW2IME3</accession>
<comment type="caution">
    <text evidence="1">The sequence shown here is derived from an EMBL/GenBank/DDBJ whole genome shotgun (WGS) entry which is preliminary data.</text>
</comment>
<organism evidence="1">
    <name type="scientific">Sesamum radiatum</name>
    <name type="common">Black benniseed</name>
    <dbReference type="NCBI Taxonomy" id="300843"/>
    <lineage>
        <taxon>Eukaryota</taxon>
        <taxon>Viridiplantae</taxon>
        <taxon>Streptophyta</taxon>
        <taxon>Embryophyta</taxon>
        <taxon>Tracheophyta</taxon>
        <taxon>Spermatophyta</taxon>
        <taxon>Magnoliopsida</taxon>
        <taxon>eudicotyledons</taxon>
        <taxon>Gunneridae</taxon>
        <taxon>Pentapetalae</taxon>
        <taxon>asterids</taxon>
        <taxon>lamiids</taxon>
        <taxon>Lamiales</taxon>
        <taxon>Pedaliaceae</taxon>
        <taxon>Sesamum</taxon>
    </lineage>
</organism>